<dbReference type="InterPro" id="IPR015424">
    <property type="entry name" value="PyrdxlP-dep_Trfase"/>
</dbReference>
<dbReference type="SUPFAM" id="SSF53383">
    <property type="entry name" value="PLP-dependent transferases"/>
    <property type="match status" value="1"/>
</dbReference>
<evidence type="ECO:0000256" key="2">
    <source>
        <dbReference type="ARBA" id="ARBA00022898"/>
    </source>
</evidence>
<comment type="similarity">
    <text evidence="1 3">Belongs to the class-III pyridoxal-phosphate-dependent aminotransferase family.</text>
</comment>
<dbReference type="CDD" id="cd00610">
    <property type="entry name" value="OAT_like"/>
    <property type="match status" value="1"/>
</dbReference>
<evidence type="ECO:0000256" key="1">
    <source>
        <dbReference type="ARBA" id="ARBA00008954"/>
    </source>
</evidence>
<dbReference type="EMBL" id="CADCWM010000676">
    <property type="protein sequence ID" value="CAA9575609.1"/>
    <property type="molecule type" value="Genomic_DNA"/>
</dbReference>
<organism evidence="4">
    <name type="scientific">uncultured Thermomicrobiales bacterium</name>
    <dbReference type="NCBI Taxonomy" id="1645740"/>
    <lineage>
        <taxon>Bacteria</taxon>
        <taxon>Pseudomonadati</taxon>
        <taxon>Thermomicrobiota</taxon>
        <taxon>Thermomicrobia</taxon>
        <taxon>Thermomicrobiales</taxon>
        <taxon>environmental samples</taxon>
    </lineage>
</organism>
<dbReference type="PANTHER" id="PTHR43094:SF1">
    <property type="entry name" value="AMINOTRANSFERASE CLASS-III"/>
    <property type="match status" value="1"/>
</dbReference>
<dbReference type="AlphaFoldDB" id="A0A6J4VD87"/>
<dbReference type="InterPro" id="IPR015421">
    <property type="entry name" value="PyrdxlP-dep_Trfase_major"/>
</dbReference>
<accession>A0A6J4VD87</accession>
<keyword evidence="4" id="KW-0808">Transferase</keyword>
<dbReference type="Gene3D" id="3.40.640.10">
    <property type="entry name" value="Type I PLP-dependent aspartate aminotransferase-like (Major domain)"/>
    <property type="match status" value="1"/>
</dbReference>
<keyword evidence="2 3" id="KW-0663">Pyridoxal phosphate</keyword>
<feature type="non-terminal residue" evidence="4">
    <location>
        <position position="1"/>
    </location>
</feature>
<dbReference type="InterPro" id="IPR005814">
    <property type="entry name" value="Aminotrans_3"/>
</dbReference>
<dbReference type="GO" id="GO:0004015">
    <property type="term" value="F:adenosylmethionine-8-amino-7-oxononanoate transaminase activity"/>
    <property type="evidence" value="ECO:0007669"/>
    <property type="project" value="UniProtKB-EC"/>
</dbReference>
<dbReference type="Pfam" id="PF00202">
    <property type="entry name" value="Aminotran_3"/>
    <property type="match status" value="1"/>
</dbReference>
<dbReference type="EC" id="2.6.1.62" evidence="4"/>
<proteinExistence type="inferred from homology"/>
<dbReference type="PIRSF" id="PIRSF000521">
    <property type="entry name" value="Transaminase_4ab_Lys_Orn"/>
    <property type="match status" value="1"/>
</dbReference>
<keyword evidence="4" id="KW-0032">Aminotransferase</keyword>
<evidence type="ECO:0000313" key="4">
    <source>
        <dbReference type="EMBL" id="CAA9575609.1"/>
    </source>
</evidence>
<reference evidence="4" key="1">
    <citation type="submission" date="2020-02" db="EMBL/GenBank/DDBJ databases">
        <authorList>
            <person name="Meier V. D."/>
        </authorList>
    </citation>
    <scope>NUCLEOTIDE SEQUENCE</scope>
    <source>
        <strain evidence="4">AVDCRST_MAG88</strain>
    </source>
</reference>
<dbReference type="InterPro" id="IPR015422">
    <property type="entry name" value="PyrdxlP-dep_Trfase_small"/>
</dbReference>
<name>A0A6J4VD87_9BACT</name>
<dbReference type="PANTHER" id="PTHR43094">
    <property type="entry name" value="AMINOTRANSFERASE"/>
    <property type="match status" value="1"/>
</dbReference>
<sequence length="330" mass="35393">RQYHQQAGHPRKFKILSRYGAYHGATMGALSASGSWERKSVFEPLVAGFLKVHPPTCNACPYDQTLERCRRHDLFTCARHVERTILAEDPETVAAVILEPMSVNGSGFTVPPDEYLPMVRAICDKHNVLLILDEIITGFGRLGTKFGGDYYGVVPNLLCVGKGMSGGYAPLAAVLVQERVQAAFLGTPEERREFHHGHTYGGNPVAAAAGLAVMRLMREERLVERSAALGGILRRLLEGLAARLPGILAPRGAGLLQGFDLDPAVYGPAPGGAIEAAARERGLLARIGRNFVVFAPPLTVGEDDLALMVGRLEESIAAVAAERGAPLRAG</sequence>
<dbReference type="GO" id="GO:0005829">
    <property type="term" value="C:cytosol"/>
    <property type="evidence" value="ECO:0007669"/>
    <property type="project" value="TreeGrafter"/>
</dbReference>
<dbReference type="GO" id="GO:0030170">
    <property type="term" value="F:pyridoxal phosphate binding"/>
    <property type="evidence" value="ECO:0007669"/>
    <property type="project" value="InterPro"/>
</dbReference>
<protein>
    <submittedName>
        <fullName evidence="4">Adenosylmethionine-8-amino-7-oxononanoate aminotransferase</fullName>
        <ecNumber evidence="4">2.6.1.62</ecNumber>
    </submittedName>
</protein>
<gene>
    <name evidence="4" type="ORF">AVDCRST_MAG88-2786</name>
</gene>
<evidence type="ECO:0000256" key="3">
    <source>
        <dbReference type="RuleBase" id="RU003560"/>
    </source>
</evidence>
<dbReference type="Gene3D" id="3.90.1150.10">
    <property type="entry name" value="Aspartate Aminotransferase, domain 1"/>
    <property type="match status" value="1"/>
</dbReference>